<protein>
    <recommendedName>
        <fullName evidence="5">SWIM-type domain-containing protein</fullName>
    </recommendedName>
</protein>
<dbReference type="PANTHER" id="PTHR47526">
    <property type="entry name" value="ATP-DEPENDENT DNA HELICASE"/>
    <property type="match status" value="1"/>
</dbReference>
<gene>
    <name evidence="3" type="ORF">KUTeg_013858</name>
</gene>
<name>A0ABQ9EVA3_TEGGR</name>
<comment type="caution">
    <text evidence="3">The sequence shown here is derived from an EMBL/GenBank/DDBJ whole genome shotgun (WGS) entry which is preliminary data.</text>
</comment>
<feature type="transmembrane region" description="Helical" evidence="2">
    <location>
        <begin position="59"/>
        <end position="77"/>
    </location>
</feature>
<keyword evidence="2" id="KW-0812">Transmembrane</keyword>
<sequence length="721" mass="81529">MVLLRLGNKSGASAVFLLLLIYVVLLPLLAFLTVDYGKEKKLLCLFQQHRLTRDKRQETLSLVSSFLCMFIPTLLIVTKNSRNHQIDMRTIITSQQKIILEDFFAKGMRSKSKQCDALHEKAARKACLEKAVVVEWVGNRLKKDTGRIDESTIYVKALCQASMKNHRYEVYACLTQRPSGDTIDYAFCQCPVGLAQSCSHVGGLLFTLRNAKTSDAANEQQQSCTSMLCQWKVPRSSLKPQPLKTLKPYKPRLSDSKDRAPPPQTDFDPRHSDDRNTDLGRSLQHLQKLRSVFPNTGMTLLWNIPDDVPAANQEVEVTTMVNPMYSRMENMLFTENNVPPAEIDIELVNFIETSTRGQRLSEMWRKLHIGRLTSSIFGDVLGIKSQPNSLVKRIMEGSCLESDGKVTEEDSVGLLEIKCPFSLNGINVSKMEKFSKHLMELEKVGVSLCCFGADRNGNQWNLGPTSSTEFISKRNDIFTDFQLHCMKAAATGTTRPLPYKKVAEGKVLIGGLPDEVLPLCFPSQYGYEKLSLILACKEIQVIIFYHEVIMITKKKSKQDASALHERMEENVAVMKTTEQDNSDISEIIEKEDKSVVNTTEQPVPTELFPYFSPWNFACSQYHYISKLSAKKTVSITAKIYSLSIICIKNLKKIDNKIHETILCVILYIFLSKHIMESEICIENVTMPNIKITAILSDKQINVITLHQTSSTRNSACNEKEY</sequence>
<evidence type="ECO:0000256" key="2">
    <source>
        <dbReference type="SAM" id="Phobius"/>
    </source>
</evidence>
<accession>A0ABQ9EVA3</accession>
<keyword evidence="4" id="KW-1185">Reference proteome</keyword>
<keyword evidence="2" id="KW-1133">Transmembrane helix</keyword>
<evidence type="ECO:0000313" key="4">
    <source>
        <dbReference type="Proteomes" id="UP001217089"/>
    </source>
</evidence>
<feature type="compositionally biased region" description="Basic and acidic residues" evidence="1">
    <location>
        <begin position="267"/>
        <end position="278"/>
    </location>
</feature>
<evidence type="ECO:0000256" key="1">
    <source>
        <dbReference type="SAM" id="MobiDB-lite"/>
    </source>
</evidence>
<dbReference type="InterPro" id="IPR036647">
    <property type="entry name" value="GTF2I-like_rpt_sf"/>
</dbReference>
<dbReference type="Proteomes" id="UP001217089">
    <property type="component" value="Unassembled WGS sequence"/>
</dbReference>
<dbReference type="Gene3D" id="3.90.1460.10">
    <property type="entry name" value="GTF2I-like"/>
    <property type="match status" value="1"/>
</dbReference>
<dbReference type="Gene3D" id="1.10.10.60">
    <property type="entry name" value="Homeodomain-like"/>
    <property type="match status" value="1"/>
</dbReference>
<organism evidence="3 4">
    <name type="scientific">Tegillarca granosa</name>
    <name type="common">Malaysian cockle</name>
    <name type="synonym">Anadara granosa</name>
    <dbReference type="NCBI Taxonomy" id="220873"/>
    <lineage>
        <taxon>Eukaryota</taxon>
        <taxon>Metazoa</taxon>
        <taxon>Spiralia</taxon>
        <taxon>Lophotrochozoa</taxon>
        <taxon>Mollusca</taxon>
        <taxon>Bivalvia</taxon>
        <taxon>Autobranchia</taxon>
        <taxon>Pteriomorphia</taxon>
        <taxon>Arcoida</taxon>
        <taxon>Arcoidea</taxon>
        <taxon>Arcidae</taxon>
        <taxon>Tegillarca</taxon>
    </lineage>
</organism>
<feature type="transmembrane region" description="Helical" evidence="2">
    <location>
        <begin position="12"/>
        <end position="32"/>
    </location>
</feature>
<keyword evidence="2" id="KW-0472">Membrane</keyword>
<evidence type="ECO:0000313" key="3">
    <source>
        <dbReference type="EMBL" id="KAJ8308984.1"/>
    </source>
</evidence>
<dbReference type="SUPFAM" id="SSF117773">
    <property type="entry name" value="GTF2I-like repeat"/>
    <property type="match status" value="1"/>
</dbReference>
<reference evidence="3 4" key="1">
    <citation type="submission" date="2022-12" db="EMBL/GenBank/DDBJ databases">
        <title>Chromosome-level genome of Tegillarca granosa.</title>
        <authorList>
            <person name="Kim J."/>
        </authorList>
    </citation>
    <scope>NUCLEOTIDE SEQUENCE [LARGE SCALE GENOMIC DNA]</scope>
    <source>
        <strain evidence="3">Teg-2019</strain>
        <tissue evidence="3">Adductor muscle</tissue>
    </source>
</reference>
<dbReference type="EMBL" id="JARBDR010000657">
    <property type="protein sequence ID" value="KAJ8308984.1"/>
    <property type="molecule type" value="Genomic_DNA"/>
</dbReference>
<proteinExistence type="predicted"/>
<evidence type="ECO:0008006" key="5">
    <source>
        <dbReference type="Google" id="ProtNLM"/>
    </source>
</evidence>
<dbReference type="PANTHER" id="PTHR47526:SF3">
    <property type="entry name" value="PHD-TYPE DOMAIN-CONTAINING PROTEIN"/>
    <property type="match status" value="1"/>
</dbReference>
<feature type="region of interest" description="Disordered" evidence="1">
    <location>
        <begin position="239"/>
        <end position="278"/>
    </location>
</feature>